<accession>A0A8S4QCQ8</accession>
<feature type="non-terminal residue" evidence="2">
    <location>
        <position position="130"/>
    </location>
</feature>
<reference evidence="2" key="1">
    <citation type="submission" date="2022-03" db="EMBL/GenBank/DDBJ databases">
        <authorList>
            <person name="Martin C."/>
        </authorList>
    </citation>
    <scope>NUCLEOTIDE SEQUENCE</scope>
</reference>
<comment type="caution">
    <text evidence="2">The sequence shown here is derived from an EMBL/GenBank/DDBJ whole genome shotgun (WGS) entry which is preliminary data.</text>
</comment>
<dbReference type="SUPFAM" id="SSF47986">
    <property type="entry name" value="DEATH domain"/>
    <property type="match status" value="1"/>
</dbReference>
<dbReference type="Pfam" id="PF00531">
    <property type="entry name" value="Death"/>
    <property type="match status" value="1"/>
</dbReference>
<dbReference type="GO" id="GO:0007165">
    <property type="term" value="P:signal transduction"/>
    <property type="evidence" value="ECO:0007669"/>
    <property type="project" value="InterPro"/>
</dbReference>
<dbReference type="Proteomes" id="UP000749559">
    <property type="component" value="Unassembled WGS sequence"/>
</dbReference>
<dbReference type="EMBL" id="CAIIXF020000786">
    <property type="protein sequence ID" value="CAH1803411.1"/>
    <property type="molecule type" value="Genomic_DNA"/>
</dbReference>
<dbReference type="InterPro" id="IPR011029">
    <property type="entry name" value="DEATH-like_dom_sf"/>
</dbReference>
<dbReference type="InterPro" id="IPR000488">
    <property type="entry name" value="Death_dom"/>
</dbReference>
<keyword evidence="3" id="KW-1185">Reference proteome</keyword>
<dbReference type="PROSITE" id="PS50017">
    <property type="entry name" value="DEATH_DOMAIN"/>
    <property type="match status" value="1"/>
</dbReference>
<feature type="non-terminal residue" evidence="2">
    <location>
        <position position="1"/>
    </location>
</feature>
<evidence type="ECO:0000313" key="3">
    <source>
        <dbReference type="Proteomes" id="UP000749559"/>
    </source>
</evidence>
<organism evidence="2 3">
    <name type="scientific">Owenia fusiformis</name>
    <name type="common">Polychaete worm</name>
    <dbReference type="NCBI Taxonomy" id="6347"/>
    <lineage>
        <taxon>Eukaryota</taxon>
        <taxon>Metazoa</taxon>
        <taxon>Spiralia</taxon>
        <taxon>Lophotrochozoa</taxon>
        <taxon>Annelida</taxon>
        <taxon>Polychaeta</taxon>
        <taxon>Sedentaria</taxon>
        <taxon>Canalipalpata</taxon>
        <taxon>Sabellida</taxon>
        <taxon>Oweniida</taxon>
        <taxon>Oweniidae</taxon>
        <taxon>Owenia</taxon>
    </lineage>
</organism>
<dbReference type="OrthoDB" id="6047405at2759"/>
<evidence type="ECO:0000313" key="2">
    <source>
        <dbReference type="EMBL" id="CAH1803411.1"/>
    </source>
</evidence>
<name>A0A8S4QCQ8_OWEFU</name>
<dbReference type="Gene3D" id="1.10.533.10">
    <property type="entry name" value="Death Domain, Fas"/>
    <property type="match status" value="1"/>
</dbReference>
<dbReference type="AlphaFoldDB" id="A0A8S4QCQ8"/>
<gene>
    <name evidence="2" type="ORF">OFUS_LOCUS27007</name>
</gene>
<feature type="domain" description="Death" evidence="1">
    <location>
        <begin position="26"/>
        <end position="89"/>
    </location>
</feature>
<evidence type="ECO:0000259" key="1">
    <source>
        <dbReference type="PROSITE" id="PS50017"/>
    </source>
</evidence>
<proteinExistence type="predicted"/>
<sequence>DLDDIFLLRIAQQVRPHDYLILGIILRLEYSEIEAIKSSNPHNSKVWVFLVLREWIQRQNENVNQKTVLAEALRDLGRMDLARKVKVDIKPATGQYLTTERSDVVQIGEDSNLTVQIIVDLKTRKTPVKL</sequence>
<protein>
    <recommendedName>
        <fullName evidence="1">Death domain-containing protein</fullName>
    </recommendedName>
</protein>